<keyword evidence="5 14" id="KW-0812">Transmembrane</keyword>
<dbReference type="RefSeq" id="WP_078742071.1">
    <property type="nucleotide sequence ID" value="NZ_MSDF01000040.1"/>
</dbReference>
<dbReference type="PANTHER" id="PTHR48086">
    <property type="entry name" value="SODIUM/PROLINE SYMPORTER-RELATED"/>
    <property type="match status" value="1"/>
</dbReference>
<evidence type="ECO:0000256" key="6">
    <source>
        <dbReference type="ARBA" id="ARBA00022847"/>
    </source>
</evidence>
<dbReference type="AlphaFoldDB" id="A0A1T2Y7Y9"/>
<evidence type="ECO:0000256" key="10">
    <source>
        <dbReference type="ARBA" id="ARBA00023136"/>
    </source>
</evidence>
<feature type="transmembrane region" description="Helical" evidence="14">
    <location>
        <begin position="313"/>
        <end position="337"/>
    </location>
</feature>
<feature type="transmembrane region" description="Helical" evidence="14">
    <location>
        <begin position="129"/>
        <end position="152"/>
    </location>
</feature>
<feature type="transmembrane region" description="Helical" evidence="14">
    <location>
        <begin position="453"/>
        <end position="478"/>
    </location>
</feature>
<evidence type="ECO:0000256" key="13">
    <source>
        <dbReference type="RuleBase" id="RU362091"/>
    </source>
</evidence>
<dbReference type="InterPro" id="IPR001734">
    <property type="entry name" value="Na/solute_symporter"/>
</dbReference>
<feature type="transmembrane region" description="Helical" evidence="14">
    <location>
        <begin position="198"/>
        <end position="219"/>
    </location>
</feature>
<evidence type="ECO:0000256" key="4">
    <source>
        <dbReference type="ARBA" id="ARBA00022475"/>
    </source>
</evidence>
<comment type="catalytic activity">
    <reaction evidence="12">
        <text>L-proline(in) + Na(+)(in) = L-proline(out) + Na(+)(out)</text>
        <dbReference type="Rhea" id="RHEA:28967"/>
        <dbReference type="ChEBI" id="CHEBI:29101"/>
        <dbReference type="ChEBI" id="CHEBI:60039"/>
    </reaction>
</comment>
<dbReference type="GO" id="GO:0046942">
    <property type="term" value="P:carboxylic acid transport"/>
    <property type="evidence" value="ECO:0007669"/>
    <property type="project" value="UniProtKB-ARBA"/>
</dbReference>
<comment type="subcellular location">
    <subcellularLocation>
        <location evidence="1">Cell membrane</location>
        <topology evidence="1">Multi-pass membrane protein</topology>
    </subcellularLocation>
</comment>
<evidence type="ECO:0000256" key="9">
    <source>
        <dbReference type="ARBA" id="ARBA00023065"/>
    </source>
</evidence>
<feature type="transmembrane region" description="Helical" evidence="14">
    <location>
        <begin position="79"/>
        <end position="98"/>
    </location>
</feature>
<keyword evidence="10 14" id="KW-0472">Membrane</keyword>
<feature type="transmembrane region" description="Helical" evidence="14">
    <location>
        <begin position="371"/>
        <end position="391"/>
    </location>
</feature>
<evidence type="ECO:0000256" key="12">
    <source>
        <dbReference type="ARBA" id="ARBA00033708"/>
    </source>
</evidence>
<keyword evidence="4" id="KW-1003">Cell membrane</keyword>
<organism evidence="15 16">
    <name type="scientific">Pseudomonas fluorescens</name>
    <dbReference type="NCBI Taxonomy" id="294"/>
    <lineage>
        <taxon>Bacteria</taxon>
        <taxon>Pseudomonadati</taxon>
        <taxon>Pseudomonadota</taxon>
        <taxon>Gammaproteobacteria</taxon>
        <taxon>Pseudomonadales</taxon>
        <taxon>Pseudomonadaceae</taxon>
        <taxon>Pseudomonas</taxon>
    </lineage>
</organism>
<dbReference type="InterPro" id="IPR038377">
    <property type="entry name" value="Na/Glc_symporter_sf"/>
</dbReference>
<name>A0A1T2Y7Y9_PSEFL</name>
<evidence type="ECO:0000256" key="2">
    <source>
        <dbReference type="ARBA" id="ARBA00006434"/>
    </source>
</evidence>
<protein>
    <submittedName>
        <fullName evidence="15">Sodium:solute symporter</fullName>
    </submittedName>
</protein>
<dbReference type="PROSITE" id="PS50283">
    <property type="entry name" value="NA_SOLUT_SYMP_3"/>
    <property type="match status" value="1"/>
</dbReference>
<dbReference type="CDD" id="cd10322">
    <property type="entry name" value="SLC5sbd"/>
    <property type="match status" value="1"/>
</dbReference>
<comment type="similarity">
    <text evidence="2 13">Belongs to the sodium:solute symporter (SSF) (TC 2.A.21) family.</text>
</comment>
<dbReference type="Pfam" id="PF00474">
    <property type="entry name" value="SSF"/>
    <property type="match status" value="1"/>
</dbReference>
<keyword evidence="6" id="KW-0769">Symport</keyword>
<evidence type="ECO:0000256" key="14">
    <source>
        <dbReference type="SAM" id="Phobius"/>
    </source>
</evidence>
<keyword evidence="8" id="KW-0915">Sodium</keyword>
<evidence type="ECO:0000313" key="15">
    <source>
        <dbReference type="EMBL" id="OPA88156.1"/>
    </source>
</evidence>
<evidence type="ECO:0000256" key="7">
    <source>
        <dbReference type="ARBA" id="ARBA00022989"/>
    </source>
</evidence>
<dbReference type="EMBL" id="MSDF01000040">
    <property type="protein sequence ID" value="OPA88156.1"/>
    <property type="molecule type" value="Genomic_DNA"/>
</dbReference>
<gene>
    <name evidence="15" type="ORF">BFW87_23325</name>
</gene>
<feature type="transmembrane region" description="Helical" evidence="14">
    <location>
        <begin position="280"/>
        <end position="301"/>
    </location>
</feature>
<keyword evidence="7 14" id="KW-1133">Transmembrane helix</keyword>
<dbReference type="PROSITE" id="PS00457">
    <property type="entry name" value="NA_SOLUT_SYMP_2"/>
    <property type="match status" value="1"/>
</dbReference>
<dbReference type="PANTHER" id="PTHR48086:SF3">
    <property type="entry name" value="SODIUM_PROLINE SYMPORTER"/>
    <property type="match status" value="1"/>
</dbReference>
<keyword evidence="11" id="KW-0739">Sodium transport</keyword>
<feature type="transmembrane region" description="Helical" evidence="14">
    <location>
        <begin position="12"/>
        <end position="30"/>
    </location>
</feature>
<dbReference type="OrthoDB" id="9789704at2"/>
<dbReference type="InterPro" id="IPR050277">
    <property type="entry name" value="Sodium:Solute_Symporter"/>
</dbReference>
<keyword evidence="3" id="KW-0813">Transport</keyword>
<accession>A0A1T2Y7Y9</accession>
<dbReference type="Gene3D" id="1.20.1730.10">
    <property type="entry name" value="Sodium/glucose cotransporter"/>
    <property type="match status" value="1"/>
</dbReference>
<evidence type="ECO:0000256" key="11">
    <source>
        <dbReference type="ARBA" id="ARBA00023201"/>
    </source>
</evidence>
<evidence type="ECO:0000256" key="1">
    <source>
        <dbReference type="ARBA" id="ARBA00004651"/>
    </source>
</evidence>
<feature type="transmembrane region" description="Helical" evidence="14">
    <location>
        <begin position="239"/>
        <end position="259"/>
    </location>
</feature>
<dbReference type="GO" id="GO:0005886">
    <property type="term" value="C:plasma membrane"/>
    <property type="evidence" value="ECO:0007669"/>
    <property type="project" value="UniProtKB-SubCell"/>
</dbReference>
<sequence length="511" mass="54842">MISTSSDAHLFITFGVIGLFLAGMIAVLYATNRESTSFSDYAVGGRSYGPWYIAMCYTNSWWPGSTFTAFFALSVGGALGFYGMVYSTLGVTAMYLMARRAWTWGKRFNLRTQPDLLGMRFNSPVVKRVASIIGIISVFPWVVMGIQALAMLFQFASFGRWGVTACLFAGVAVVLIRQYWTVSMGMRGLIMTDMYQGLIAYVVCAGVCVFLLFGHQAAFTNLSHLPEKMLLIPGGAGTGYGPMYMFSLIFTGVIGSMCWPMSFQRIYTASGVRSVKKGTLYTMLLVGGFYGILMLFAAAISQDPNVQAHPQQGWFLSLFDIGGPWLLALAIVIVLAASIGHVDGCVQVCGTQFANDLATWNTPRTDRQLTVLAKAGMVVFIVAASVLAYLTFDYARLQLLAQISYQGIIQLAVPLFFGIFSRRGNKEGAIGGMLAGIVVAIVLTTLYPDDIPALGSLTSGIVGLVVNAAIFVVCAVVIKPSAVESARVEGLFEMAAGRGEVVVGGGAPVMS</sequence>
<proteinExistence type="inferred from homology"/>
<comment type="caution">
    <text evidence="15">The sequence shown here is derived from an EMBL/GenBank/DDBJ whole genome shotgun (WGS) entry which is preliminary data.</text>
</comment>
<feature type="transmembrane region" description="Helical" evidence="14">
    <location>
        <begin position="428"/>
        <end position="447"/>
    </location>
</feature>
<evidence type="ECO:0000256" key="8">
    <source>
        <dbReference type="ARBA" id="ARBA00023053"/>
    </source>
</evidence>
<keyword evidence="9" id="KW-0406">Ion transport</keyword>
<evidence type="ECO:0000256" key="3">
    <source>
        <dbReference type="ARBA" id="ARBA00022448"/>
    </source>
</evidence>
<dbReference type="InterPro" id="IPR018212">
    <property type="entry name" value="Na/solute_symporter_CS"/>
</dbReference>
<dbReference type="GO" id="GO:0006814">
    <property type="term" value="P:sodium ion transport"/>
    <property type="evidence" value="ECO:0007669"/>
    <property type="project" value="UniProtKB-KW"/>
</dbReference>
<evidence type="ECO:0000256" key="5">
    <source>
        <dbReference type="ARBA" id="ARBA00022692"/>
    </source>
</evidence>
<feature type="transmembrane region" description="Helical" evidence="14">
    <location>
        <begin position="403"/>
        <end position="421"/>
    </location>
</feature>
<evidence type="ECO:0000313" key="16">
    <source>
        <dbReference type="Proteomes" id="UP000190965"/>
    </source>
</evidence>
<reference evidence="15 16" key="1">
    <citation type="submission" date="2016-12" db="EMBL/GenBank/DDBJ databases">
        <title>Draft genome sequences of seven strains of Pseudomonas fluorescens that produce 4-formylaminooxyvinylglycine.</title>
        <authorList>
            <person name="Okrent R.A."/>
            <person name="Manning V.A."/>
            <person name="Trippe K.M."/>
        </authorList>
    </citation>
    <scope>NUCLEOTIDE SEQUENCE [LARGE SCALE GENOMIC DNA]</scope>
    <source>
        <strain evidence="15 16">P5A</strain>
    </source>
</reference>
<dbReference type="Proteomes" id="UP000190965">
    <property type="component" value="Unassembled WGS sequence"/>
</dbReference>
<feature type="transmembrane region" description="Helical" evidence="14">
    <location>
        <begin position="158"/>
        <end position="177"/>
    </location>
</feature>
<dbReference type="GO" id="GO:0015293">
    <property type="term" value="F:symporter activity"/>
    <property type="evidence" value="ECO:0007669"/>
    <property type="project" value="UniProtKB-KW"/>
</dbReference>